<sequence>MESENCELSDQNAVNLTISKAEARRRRILENSNNRLGKITGRVHNEELPKVEVIETNGLYPDPDFERDVFEASSSLNPSNNQDVFELLKTLQQDKNITSEESQQQQQQSQVPQSPVSKFIRSKYPIIIAALLVYALFALRMDKLIGSSVFILLILWEVFEFTMTTFIIKDPTQQNQFTVLIGMFLGLDARAIQILMKVLGLFNKILRDIATFLFTFVFAHLFYSYTITGESLSEILDKDFNNLLAKDEL</sequence>
<feature type="transmembrane region" description="Helical" evidence="1">
    <location>
        <begin position="209"/>
        <end position="227"/>
    </location>
</feature>
<evidence type="ECO:0000313" key="3">
    <source>
        <dbReference type="Proteomes" id="UP001153620"/>
    </source>
</evidence>
<keyword evidence="1" id="KW-0812">Transmembrane</keyword>
<name>A0A9N9RSU2_9DIPT</name>
<gene>
    <name evidence="2" type="ORF">CHIRRI_LOCUS5497</name>
</gene>
<dbReference type="AlphaFoldDB" id="A0A9N9RSU2"/>
<keyword evidence="3" id="KW-1185">Reference proteome</keyword>
<evidence type="ECO:0000313" key="2">
    <source>
        <dbReference type="EMBL" id="CAG9802591.1"/>
    </source>
</evidence>
<evidence type="ECO:0000256" key="1">
    <source>
        <dbReference type="SAM" id="Phobius"/>
    </source>
</evidence>
<dbReference type="OrthoDB" id="9895378at2759"/>
<protein>
    <submittedName>
        <fullName evidence="2">Uncharacterized protein</fullName>
    </submittedName>
</protein>
<dbReference type="EMBL" id="OU895878">
    <property type="protein sequence ID" value="CAG9802591.1"/>
    <property type="molecule type" value="Genomic_DNA"/>
</dbReference>
<dbReference type="Proteomes" id="UP001153620">
    <property type="component" value="Chromosome 2"/>
</dbReference>
<feature type="transmembrane region" description="Helical" evidence="1">
    <location>
        <begin position="124"/>
        <end position="141"/>
    </location>
</feature>
<accession>A0A9N9RSU2</accession>
<feature type="transmembrane region" description="Helical" evidence="1">
    <location>
        <begin position="148"/>
        <end position="168"/>
    </location>
</feature>
<keyword evidence="1" id="KW-1133">Transmembrane helix</keyword>
<reference evidence="2" key="1">
    <citation type="submission" date="2022-01" db="EMBL/GenBank/DDBJ databases">
        <authorList>
            <person name="King R."/>
        </authorList>
    </citation>
    <scope>NUCLEOTIDE SEQUENCE</scope>
</reference>
<proteinExistence type="predicted"/>
<feature type="transmembrane region" description="Helical" evidence="1">
    <location>
        <begin position="180"/>
        <end position="202"/>
    </location>
</feature>
<keyword evidence="1" id="KW-0472">Membrane</keyword>
<organism evidence="2 3">
    <name type="scientific">Chironomus riparius</name>
    <dbReference type="NCBI Taxonomy" id="315576"/>
    <lineage>
        <taxon>Eukaryota</taxon>
        <taxon>Metazoa</taxon>
        <taxon>Ecdysozoa</taxon>
        <taxon>Arthropoda</taxon>
        <taxon>Hexapoda</taxon>
        <taxon>Insecta</taxon>
        <taxon>Pterygota</taxon>
        <taxon>Neoptera</taxon>
        <taxon>Endopterygota</taxon>
        <taxon>Diptera</taxon>
        <taxon>Nematocera</taxon>
        <taxon>Chironomoidea</taxon>
        <taxon>Chironomidae</taxon>
        <taxon>Chironominae</taxon>
        <taxon>Chironomus</taxon>
    </lineage>
</organism>
<reference evidence="2" key="2">
    <citation type="submission" date="2022-10" db="EMBL/GenBank/DDBJ databases">
        <authorList>
            <consortium name="ENA_rothamsted_submissions"/>
            <consortium name="culmorum"/>
            <person name="King R."/>
        </authorList>
    </citation>
    <scope>NUCLEOTIDE SEQUENCE</scope>
</reference>